<proteinExistence type="predicted"/>
<comment type="caution">
    <text evidence="1">The sequence shown here is derived from an EMBL/GenBank/DDBJ whole genome shotgun (WGS) entry which is preliminary data.</text>
</comment>
<accession>A0ACC0ZGW7</accession>
<organism evidence="1 2">
    <name type="scientific">Pistacia integerrima</name>
    <dbReference type="NCBI Taxonomy" id="434235"/>
    <lineage>
        <taxon>Eukaryota</taxon>
        <taxon>Viridiplantae</taxon>
        <taxon>Streptophyta</taxon>
        <taxon>Embryophyta</taxon>
        <taxon>Tracheophyta</taxon>
        <taxon>Spermatophyta</taxon>
        <taxon>Magnoliopsida</taxon>
        <taxon>eudicotyledons</taxon>
        <taxon>Gunneridae</taxon>
        <taxon>Pentapetalae</taxon>
        <taxon>rosids</taxon>
        <taxon>malvids</taxon>
        <taxon>Sapindales</taxon>
        <taxon>Anacardiaceae</taxon>
        <taxon>Pistacia</taxon>
    </lineage>
</organism>
<sequence>MCGSLVEAKRRRLLEMYPESATNQEPVVFRSSIIPWWAWLRSSHPPEAELLNGRAAMVGFFMAYIVDSLTGLDVVGHTGNLVCKAGVVGVILFRQTEDFKKLKNLADEATMYNKQWQDQNSDSGNKI</sequence>
<protein>
    <submittedName>
        <fullName evidence="1">Uncharacterized protein</fullName>
    </submittedName>
</protein>
<evidence type="ECO:0000313" key="2">
    <source>
        <dbReference type="Proteomes" id="UP001163603"/>
    </source>
</evidence>
<keyword evidence="2" id="KW-1185">Reference proteome</keyword>
<evidence type="ECO:0000313" key="1">
    <source>
        <dbReference type="EMBL" id="KAJ0051434.1"/>
    </source>
</evidence>
<gene>
    <name evidence="1" type="ORF">Pint_01340</name>
</gene>
<reference evidence="2" key="1">
    <citation type="journal article" date="2023" name="G3 (Bethesda)">
        <title>Genome assembly and association tests identify interacting loci associated with vigor, precocity, and sex in interspecific pistachio rootstocks.</title>
        <authorList>
            <person name="Palmer W."/>
            <person name="Jacygrad E."/>
            <person name="Sagayaradj S."/>
            <person name="Cavanaugh K."/>
            <person name="Han R."/>
            <person name="Bertier L."/>
            <person name="Beede B."/>
            <person name="Kafkas S."/>
            <person name="Golino D."/>
            <person name="Preece J."/>
            <person name="Michelmore R."/>
        </authorList>
    </citation>
    <scope>NUCLEOTIDE SEQUENCE [LARGE SCALE GENOMIC DNA]</scope>
</reference>
<dbReference type="Proteomes" id="UP001163603">
    <property type="component" value="Chromosome 1"/>
</dbReference>
<dbReference type="EMBL" id="CM047736">
    <property type="protein sequence ID" value="KAJ0051434.1"/>
    <property type="molecule type" value="Genomic_DNA"/>
</dbReference>
<name>A0ACC0ZGW7_9ROSI</name>